<evidence type="ECO:0000313" key="2">
    <source>
        <dbReference type="Proteomes" id="UP001432251"/>
    </source>
</evidence>
<accession>A0ACD5AL05</accession>
<name>A0ACD5AL05_9ACTN</name>
<dbReference type="EMBL" id="CP146022">
    <property type="protein sequence ID" value="WWQ67947.1"/>
    <property type="molecule type" value="Genomic_DNA"/>
</dbReference>
<organism evidence="1 2">
    <name type="scientific">Streptomyces citrinus</name>
    <dbReference type="NCBI Taxonomy" id="3118173"/>
    <lineage>
        <taxon>Bacteria</taxon>
        <taxon>Bacillati</taxon>
        <taxon>Actinomycetota</taxon>
        <taxon>Actinomycetes</taxon>
        <taxon>Kitasatosporales</taxon>
        <taxon>Streptomycetaceae</taxon>
        <taxon>Streptomyces</taxon>
    </lineage>
</organism>
<reference evidence="1" key="1">
    <citation type="journal article" date="2025" name="Int. J. Syst. Evol. Microbiol.">
        <title>Streptomyces citrinus sp. nov., with yellow diffusible pigment.</title>
        <authorList>
            <person name="He Y."/>
            <person name="Yang E."/>
            <person name="Xu J."/>
            <person name="Sun Y."/>
            <person name="Sun L."/>
        </authorList>
    </citation>
    <scope>NUCLEOTIDE SEQUENCE</scope>
    <source>
        <strain evidence="1">Q6</strain>
    </source>
</reference>
<keyword evidence="2" id="KW-1185">Reference proteome</keyword>
<dbReference type="Proteomes" id="UP001432251">
    <property type="component" value="Chromosome"/>
</dbReference>
<evidence type="ECO:0000313" key="1">
    <source>
        <dbReference type="EMBL" id="WWQ67947.1"/>
    </source>
</evidence>
<protein>
    <submittedName>
        <fullName evidence="1">Uncharacterized protein</fullName>
    </submittedName>
</protein>
<proteinExistence type="predicted"/>
<sequence>MVLGDARVLDGFIGLDGESTDGLADVTCCGKYEDSVHAQFGGARIPQHSGGHGPRGWLDLPLAEAQALAEQLETWTRNGPGNGLMVSVDAHTDFHRINRAGWSHPLLADVIDLHGCPVLGLGCGPGDHSIRLHGERAHSQVYPAALQAHGDETVLRWTIPPYSSVPVTAAPSTETTLAV</sequence>
<gene>
    <name evidence="1" type="ORF">V2W30_34535</name>
</gene>